<reference evidence="2 3" key="1">
    <citation type="submission" date="2024-03" db="EMBL/GenBank/DDBJ databases">
        <title>Community enrichment and isolation of bacterial strains for fucoidan degradation.</title>
        <authorList>
            <person name="Sichert A."/>
        </authorList>
    </citation>
    <scope>NUCLEOTIDE SEQUENCE [LARGE SCALE GENOMIC DNA]</scope>
    <source>
        <strain evidence="2 3">AS26</strain>
    </source>
</reference>
<sequence length="275" mass="31645">MSSLSDLSNSIKSSITDKVTHPLLGSFIISWFFFNWKAVYFICFSNLNATYKIKSITENYSDWCLNLFTPLISSLVLVFLLPLFTAAYTRFIAYTKEFQMKSLPEFFKPHSLTLEDSNSLRDFYETEFTSLNKELSKANKTITNYRTRDEGIFKEYKGKINNVFDLLAAVKLDENILKVELGSSEIDKIKFLEQFLSSPVNYESFYPNSVYILKNSNDLSTWGFEEDLIESEDGNNDKVNITRKGVEELSNLKFEALKKHYGLNSANSLNGRGLH</sequence>
<keyword evidence="1" id="KW-0472">Membrane</keyword>
<keyword evidence="3" id="KW-1185">Reference proteome</keyword>
<protein>
    <submittedName>
        <fullName evidence="2">Uncharacterized protein</fullName>
    </submittedName>
</protein>
<dbReference type="EMBL" id="JBBMQX010000015">
    <property type="protein sequence ID" value="MEM5534090.1"/>
    <property type="molecule type" value="Genomic_DNA"/>
</dbReference>
<dbReference type="Proteomes" id="UP001457661">
    <property type="component" value="Unassembled WGS sequence"/>
</dbReference>
<accession>A0ABU9TK48</accession>
<organism evidence="2 3">
    <name type="scientific">Pseudoalteromonas arctica</name>
    <dbReference type="NCBI Taxonomy" id="394751"/>
    <lineage>
        <taxon>Bacteria</taxon>
        <taxon>Pseudomonadati</taxon>
        <taxon>Pseudomonadota</taxon>
        <taxon>Gammaproteobacteria</taxon>
        <taxon>Alteromonadales</taxon>
        <taxon>Pseudoalteromonadaceae</taxon>
        <taxon>Pseudoalteromonas</taxon>
    </lineage>
</organism>
<feature type="transmembrane region" description="Helical" evidence="1">
    <location>
        <begin position="67"/>
        <end position="93"/>
    </location>
</feature>
<gene>
    <name evidence="2" type="ORF">WNY57_16745</name>
</gene>
<keyword evidence="1" id="KW-1133">Transmembrane helix</keyword>
<proteinExistence type="predicted"/>
<keyword evidence="1" id="KW-0812">Transmembrane</keyword>
<dbReference type="RefSeq" id="WP_342880175.1">
    <property type="nucleotide sequence ID" value="NZ_JBBMQX010000015.1"/>
</dbReference>
<evidence type="ECO:0000313" key="2">
    <source>
        <dbReference type="EMBL" id="MEM5534090.1"/>
    </source>
</evidence>
<evidence type="ECO:0000256" key="1">
    <source>
        <dbReference type="SAM" id="Phobius"/>
    </source>
</evidence>
<feature type="transmembrane region" description="Helical" evidence="1">
    <location>
        <begin position="21"/>
        <end position="47"/>
    </location>
</feature>
<comment type="caution">
    <text evidence="2">The sequence shown here is derived from an EMBL/GenBank/DDBJ whole genome shotgun (WGS) entry which is preliminary data.</text>
</comment>
<evidence type="ECO:0000313" key="3">
    <source>
        <dbReference type="Proteomes" id="UP001457661"/>
    </source>
</evidence>
<name>A0ABU9TK48_9GAMM</name>